<gene>
    <name evidence="2" type="ordered locus">GSU1337</name>
</gene>
<proteinExistence type="predicted"/>
<dbReference type="RefSeq" id="WP_010941990.1">
    <property type="nucleotide sequence ID" value="NC_002939.5"/>
</dbReference>
<evidence type="ECO:0000313" key="2">
    <source>
        <dbReference type="EMBL" id="AAR34713.2"/>
    </source>
</evidence>
<keyword evidence="3" id="KW-1185">Reference proteome</keyword>
<dbReference type="AlphaFoldDB" id="Q74DH9"/>
<dbReference type="PATRIC" id="fig|243231.5.peg.1333"/>
<keyword evidence="1" id="KW-0732">Signal</keyword>
<reference evidence="2 3" key="2">
    <citation type="journal article" date="2012" name="BMC Genomics">
        <title>Comparative genomic analysis of Geobacter sulfurreducens KN400, a strain with enhanced capacity for extracellular electron transfer and electricity production.</title>
        <authorList>
            <person name="Butler J.E."/>
            <person name="Young N.D."/>
            <person name="Aklujkar M."/>
            <person name="Lovley D.R."/>
        </authorList>
    </citation>
    <scope>NUCLEOTIDE SEQUENCE [LARGE SCALE GENOMIC DNA]</scope>
    <source>
        <strain evidence="3">ATCC 51573 / DSM 12127 / PCA</strain>
    </source>
</reference>
<reference evidence="2 3" key="1">
    <citation type="journal article" date="2003" name="Science">
        <title>Genome of Geobacter sulfurreducens: metal reduction in subsurface environments.</title>
        <authorList>
            <person name="Methe B.A."/>
            <person name="Nelson K.E."/>
            <person name="Eisen J.A."/>
            <person name="Paulsen I.T."/>
            <person name="Nelson W."/>
            <person name="Heidelberg J.F."/>
            <person name="Wu D."/>
            <person name="Wu M."/>
            <person name="Ward N."/>
            <person name="Beanan M.J."/>
            <person name="Dodson R.J."/>
            <person name="Madupu R."/>
            <person name="Brinkac L.M."/>
            <person name="Daugherty S.C."/>
            <person name="DeBoy R.T."/>
            <person name="Durkin A.S."/>
            <person name="Gwinn M."/>
            <person name="Kolonay J.F."/>
            <person name="Sullivan S.A."/>
            <person name="Haft D.H."/>
            <person name="Selengut J."/>
            <person name="Davidsen T.M."/>
            <person name="Zafar N."/>
            <person name="White O."/>
            <person name="Tran B."/>
            <person name="Romero C."/>
            <person name="Forberger H.A."/>
            <person name="Weidman J."/>
            <person name="Khouri H."/>
            <person name="Feldblyum T.V."/>
            <person name="Utterback T.R."/>
            <person name="Van Aken S.E."/>
            <person name="Lovley D.R."/>
            <person name="Fraser C.M."/>
        </authorList>
    </citation>
    <scope>NUCLEOTIDE SEQUENCE [LARGE SCALE GENOMIC DNA]</scope>
    <source>
        <strain evidence="3">ATCC 51573 / DSM 12127 / PCA</strain>
    </source>
</reference>
<dbReference type="PROSITE" id="PS51257">
    <property type="entry name" value="PROKAR_LIPOPROTEIN"/>
    <property type="match status" value="1"/>
</dbReference>
<feature type="chain" id="PRO_5004285350" evidence="1">
    <location>
        <begin position="20"/>
        <end position="288"/>
    </location>
</feature>
<dbReference type="eggNOG" id="COG5184">
    <property type="taxonomic scope" value="Bacteria"/>
</dbReference>
<dbReference type="InParanoid" id="Q74DH9"/>
<sequence>MNIRTMTAVAAVLSVAAVAGCGGGGGQSAAPQTTISGTVADGYLFKAEVFLDRNGNYQQDSGEPATTTDVNGRFSLAITPGEEALYPVVARAVGSNTYDMDAPAQPLTQGYILTAPRGMHGFISPISTLLREKYETGNYASVSDAMHEIRQQLGLTVLNPASAVLSTDDFVALSGSTNTTTHTEYQRVRTVAGVIADLMAGQISSDAAVNVNRYRYIMGRINLSLPQLCFEATQSANPDVANMRTRYIGTIPGTFVNMTGMFRNMTTTTFWNLSGSTMVPRNRGGMMR</sequence>
<dbReference type="EnsemblBacteria" id="AAR34713">
    <property type="protein sequence ID" value="AAR34713"/>
    <property type="gene ID" value="GSU1337"/>
</dbReference>
<dbReference type="SUPFAM" id="SSF117074">
    <property type="entry name" value="Hypothetical protein PA1324"/>
    <property type="match status" value="1"/>
</dbReference>
<dbReference type="STRING" id="243231.GSU1337"/>
<feature type="signal peptide" evidence="1">
    <location>
        <begin position="1"/>
        <end position="19"/>
    </location>
</feature>
<accession>Q74DH9</accession>
<dbReference type="OrthoDB" id="5393298at2"/>
<dbReference type="Proteomes" id="UP000000577">
    <property type="component" value="Chromosome"/>
</dbReference>
<dbReference type="EMBL" id="AE017180">
    <property type="protein sequence ID" value="AAR34713.2"/>
    <property type="molecule type" value="Genomic_DNA"/>
</dbReference>
<protein>
    <submittedName>
        <fullName evidence="2">Lipoprotein, putative</fullName>
    </submittedName>
</protein>
<evidence type="ECO:0000313" key="3">
    <source>
        <dbReference type="Proteomes" id="UP000000577"/>
    </source>
</evidence>
<evidence type="ECO:0000256" key="1">
    <source>
        <dbReference type="SAM" id="SignalP"/>
    </source>
</evidence>
<keyword evidence="2" id="KW-0449">Lipoprotein</keyword>
<name>Q74DH9_GEOSL</name>
<dbReference type="HOGENOM" id="CLU_936149_0_0_7"/>
<dbReference type="KEGG" id="gsu:GSU1337"/>
<organism evidence="2 3">
    <name type="scientific">Geobacter sulfurreducens (strain ATCC 51573 / DSM 12127 / PCA)</name>
    <dbReference type="NCBI Taxonomy" id="243231"/>
    <lineage>
        <taxon>Bacteria</taxon>
        <taxon>Pseudomonadati</taxon>
        <taxon>Thermodesulfobacteriota</taxon>
        <taxon>Desulfuromonadia</taxon>
        <taxon>Geobacterales</taxon>
        <taxon>Geobacteraceae</taxon>
        <taxon>Geobacter</taxon>
    </lineage>
</organism>